<evidence type="ECO:0000313" key="2">
    <source>
        <dbReference type="EMBL" id="EIE76922.1"/>
    </source>
</evidence>
<sequence>MADRKKESASRYRSPDSYRRKSRSPSRHEHRHSRSFERRDKYDRDIKKRKKRHYSSDDESSDSGSSSISSDSSEGVN</sequence>
<feature type="compositionally biased region" description="Basic and acidic residues" evidence="1">
    <location>
        <begin position="34"/>
        <end position="46"/>
    </location>
</feature>
<dbReference type="GeneID" id="93608598"/>
<organism evidence="2 3">
    <name type="scientific">Rhizopus delemar (strain RA 99-880 / ATCC MYA-4621 / FGSC 9543 / NRRL 43880)</name>
    <name type="common">Mucormycosis agent</name>
    <name type="synonym">Rhizopus arrhizus var. delemar</name>
    <dbReference type="NCBI Taxonomy" id="246409"/>
    <lineage>
        <taxon>Eukaryota</taxon>
        <taxon>Fungi</taxon>
        <taxon>Fungi incertae sedis</taxon>
        <taxon>Mucoromycota</taxon>
        <taxon>Mucoromycotina</taxon>
        <taxon>Mucoromycetes</taxon>
        <taxon>Mucorales</taxon>
        <taxon>Mucorineae</taxon>
        <taxon>Rhizopodaceae</taxon>
        <taxon>Rhizopus</taxon>
    </lineage>
</organism>
<feature type="compositionally biased region" description="Low complexity" evidence="1">
    <location>
        <begin position="62"/>
        <end position="77"/>
    </location>
</feature>
<feature type="compositionally biased region" description="Basic residues" evidence="1">
    <location>
        <begin position="20"/>
        <end position="33"/>
    </location>
</feature>
<reference evidence="2 3" key="1">
    <citation type="journal article" date="2009" name="PLoS Genet.">
        <title>Genomic analysis of the basal lineage fungus Rhizopus oryzae reveals a whole-genome duplication.</title>
        <authorList>
            <person name="Ma L.-J."/>
            <person name="Ibrahim A.S."/>
            <person name="Skory C."/>
            <person name="Grabherr M.G."/>
            <person name="Burger G."/>
            <person name="Butler M."/>
            <person name="Elias M."/>
            <person name="Idnurm A."/>
            <person name="Lang B.F."/>
            <person name="Sone T."/>
            <person name="Abe A."/>
            <person name="Calvo S.E."/>
            <person name="Corrochano L.M."/>
            <person name="Engels R."/>
            <person name="Fu J."/>
            <person name="Hansberg W."/>
            <person name="Kim J.-M."/>
            <person name="Kodira C.D."/>
            <person name="Koehrsen M.J."/>
            <person name="Liu B."/>
            <person name="Miranda-Saavedra D."/>
            <person name="O'Leary S."/>
            <person name="Ortiz-Castellanos L."/>
            <person name="Poulter R."/>
            <person name="Rodriguez-Romero J."/>
            <person name="Ruiz-Herrera J."/>
            <person name="Shen Y.-Q."/>
            <person name="Zeng Q."/>
            <person name="Galagan J."/>
            <person name="Birren B.W."/>
            <person name="Cuomo C.A."/>
            <person name="Wickes B.L."/>
        </authorList>
    </citation>
    <scope>NUCLEOTIDE SEQUENCE [LARGE SCALE GENOMIC DNA]</scope>
    <source>
        <strain evidence="3">RA 99-880 / ATCC MYA-4621 / FGSC 9543 / NRRL 43880</strain>
    </source>
</reference>
<dbReference type="InParanoid" id="I1BL42"/>
<dbReference type="AlphaFoldDB" id="I1BL42"/>
<evidence type="ECO:0000313" key="3">
    <source>
        <dbReference type="Proteomes" id="UP000009138"/>
    </source>
</evidence>
<keyword evidence="3" id="KW-1185">Reference proteome</keyword>
<accession>I1BL42</accession>
<dbReference type="EMBL" id="CH476732">
    <property type="protein sequence ID" value="EIE76922.1"/>
    <property type="molecule type" value="Genomic_DNA"/>
</dbReference>
<proteinExistence type="predicted"/>
<feature type="compositionally biased region" description="Basic and acidic residues" evidence="1">
    <location>
        <begin position="1"/>
        <end position="19"/>
    </location>
</feature>
<name>I1BL42_RHIO9</name>
<feature type="region of interest" description="Disordered" evidence="1">
    <location>
        <begin position="1"/>
        <end position="77"/>
    </location>
</feature>
<dbReference type="VEuPathDB" id="FungiDB:RO3G_01626"/>
<evidence type="ECO:0000256" key="1">
    <source>
        <dbReference type="SAM" id="MobiDB-lite"/>
    </source>
</evidence>
<dbReference type="OMA" id="RDINHRS"/>
<protein>
    <submittedName>
        <fullName evidence="2">Uncharacterized protein</fullName>
    </submittedName>
</protein>
<dbReference type="RefSeq" id="XP_067512318.1">
    <property type="nucleotide sequence ID" value="XM_067656217.1"/>
</dbReference>
<dbReference type="Proteomes" id="UP000009138">
    <property type="component" value="Unassembled WGS sequence"/>
</dbReference>
<gene>
    <name evidence="2" type="ORF">RO3G_01626</name>
</gene>